<dbReference type="EnsemblBacteria" id="BAG04543">
    <property type="protein sequence ID" value="BAG04543"/>
    <property type="gene ID" value="MAE_47210"/>
</dbReference>
<organism evidence="1 2">
    <name type="scientific">Microcystis aeruginosa (strain NIES-843 / IAM M-2473)</name>
    <dbReference type="NCBI Taxonomy" id="449447"/>
    <lineage>
        <taxon>Bacteria</taxon>
        <taxon>Bacillati</taxon>
        <taxon>Cyanobacteriota</taxon>
        <taxon>Cyanophyceae</taxon>
        <taxon>Oscillatoriophycideae</taxon>
        <taxon>Chroococcales</taxon>
        <taxon>Microcystaceae</taxon>
        <taxon>Microcystis</taxon>
    </lineage>
</organism>
<name>B0JUU5_MICAN</name>
<dbReference type="EMBL" id="AP009552">
    <property type="protein sequence ID" value="BAG04543.1"/>
    <property type="molecule type" value="Genomic_DNA"/>
</dbReference>
<reference evidence="1 2" key="1">
    <citation type="journal article" date="2007" name="DNA Res.">
        <title>Complete genomic structure of the bloom-forming toxic cyanobacterium Microcystis aeruginosa NIES-843.</title>
        <authorList>
            <person name="Kaneko T."/>
            <person name="Nakajima N."/>
            <person name="Okamoto S."/>
            <person name="Suzuki I."/>
            <person name="Tanabe Y."/>
            <person name="Tamaoki M."/>
            <person name="Nakamura Y."/>
            <person name="Kasai F."/>
            <person name="Watanabe A."/>
            <person name="Kawashima K."/>
            <person name="Kishida Y."/>
            <person name="Ono A."/>
            <person name="Shimizu Y."/>
            <person name="Takahashi C."/>
            <person name="Minami C."/>
            <person name="Fujishiro T."/>
            <person name="Kohara M."/>
            <person name="Katoh M."/>
            <person name="Nakazaki N."/>
            <person name="Nakayama S."/>
            <person name="Yamada M."/>
            <person name="Tabata S."/>
            <person name="Watanabe M.M."/>
        </authorList>
    </citation>
    <scope>NUCLEOTIDE SEQUENCE [LARGE SCALE GENOMIC DNA]</scope>
    <source>
        <strain evidence="2">NIES-843 / IAM M-247</strain>
    </source>
</reference>
<accession>B0JUU5</accession>
<dbReference type="PaxDb" id="449447-MAE_47210"/>
<keyword evidence="2" id="KW-1185">Reference proteome</keyword>
<dbReference type="Proteomes" id="UP000001510">
    <property type="component" value="Chromosome"/>
</dbReference>
<dbReference type="STRING" id="449447.MAE_47210"/>
<dbReference type="KEGG" id="mar:MAE_47210"/>
<evidence type="ECO:0000313" key="2">
    <source>
        <dbReference type="Proteomes" id="UP000001510"/>
    </source>
</evidence>
<dbReference type="HOGENOM" id="CLU_3119838_0_0_3"/>
<sequence>MEWTANMTFEDFSSNRVTLKAVLYNLGIIGEALEIFLVRYNCVILKFLGV</sequence>
<dbReference type="eggNOG" id="COG2361">
    <property type="taxonomic scope" value="Bacteria"/>
</dbReference>
<protein>
    <submittedName>
        <fullName evidence="1">Uncharacterized protein</fullName>
    </submittedName>
</protein>
<dbReference type="AlphaFoldDB" id="B0JUU5"/>
<evidence type="ECO:0000313" key="1">
    <source>
        <dbReference type="EMBL" id="BAG04543.1"/>
    </source>
</evidence>
<gene>
    <name evidence="1" type="ordered locus">MAE_47210</name>
</gene>
<proteinExistence type="predicted"/>